<evidence type="ECO:0000313" key="2">
    <source>
        <dbReference type="Proteomes" id="UP001177021"/>
    </source>
</evidence>
<protein>
    <submittedName>
        <fullName evidence="1">Uncharacterized protein</fullName>
    </submittedName>
</protein>
<reference evidence="1" key="1">
    <citation type="submission" date="2023-10" db="EMBL/GenBank/DDBJ databases">
        <authorList>
            <person name="Rodriguez Cubillos JULIANA M."/>
            <person name="De Vega J."/>
        </authorList>
    </citation>
    <scope>NUCLEOTIDE SEQUENCE</scope>
</reference>
<proteinExistence type="predicted"/>
<accession>A0ACB0KKG3</accession>
<sequence length="260" mass="30073">MAKSSSSSSSSSTKPKQTHEVFLSFRGEDTRKTFTSHLNSALKRLDIKTYIDDNLERGDEISQALLKAIEEAKLSVIVFSKNYATSKWCLEEVVKILECRKNRGQIILPVFYEIDPFHVRHQLGSYADAFVKHEQRFASTMNIVQKWRDALGEAANHSGWDCTINRTESELVEEIAMDVLQKLNRVYVGDLDDQINKLEQLAQLQLQYYKSIDTYANKLSHEATVERVTELKMKRSVRMLRLTPEMLSYMEDSEAYEKLF</sequence>
<gene>
    <name evidence="1" type="ORF">MILVUS5_LOCUS23575</name>
</gene>
<name>A0ACB0KKG3_TRIPR</name>
<dbReference type="Proteomes" id="UP001177021">
    <property type="component" value="Unassembled WGS sequence"/>
</dbReference>
<comment type="caution">
    <text evidence="1">The sequence shown here is derived from an EMBL/GenBank/DDBJ whole genome shotgun (WGS) entry which is preliminary data.</text>
</comment>
<evidence type="ECO:0000313" key="1">
    <source>
        <dbReference type="EMBL" id="CAJ2656918.1"/>
    </source>
</evidence>
<organism evidence="1 2">
    <name type="scientific">Trifolium pratense</name>
    <name type="common">Red clover</name>
    <dbReference type="NCBI Taxonomy" id="57577"/>
    <lineage>
        <taxon>Eukaryota</taxon>
        <taxon>Viridiplantae</taxon>
        <taxon>Streptophyta</taxon>
        <taxon>Embryophyta</taxon>
        <taxon>Tracheophyta</taxon>
        <taxon>Spermatophyta</taxon>
        <taxon>Magnoliopsida</taxon>
        <taxon>eudicotyledons</taxon>
        <taxon>Gunneridae</taxon>
        <taxon>Pentapetalae</taxon>
        <taxon>rosids</taxon>
        <taxon>fabids</taxon>
        <taxon>Fabales</taxon>
        <taxon>Fabaceae</taxon>
        <taxon>Papilionoideae</taxon>
        <taxon>50 kb inversion clade</taxon>
        <taxon>NPAAA clade</taxon>
        <taxon>Hologalegina</taxon>
        <taxon>IRL clade</taxon>
        <taxon>Trifolieae</taxon>
        <taxon>Trifolium</taxon>
    </lineage>
</organism>
<dbReference type="EMBL" id="CASHSV030000311">
    <property type="protein sequence ID" value="CAJ2656918.1"/>
    <property type="molecule type" value="Genomic_DNA"/>
</dbReference>
<keyword evidence="2" id="KW-1185">Reference proteome</keyword>